<evidence type="ECO:0000313" key="3">
    <source>
        <dbReference type="EMBL" id="GKT23793.1"/>
    </source>
</evidence>
<dbReference type="EMBL" id="BQXS01000102">
    <property type="protein sequence ID" value="GKT27926.1"/>
    <property type="molecule type" value="Genomic_DNA"/>
</dbReference>
<dbReference type="EC" id="5.2.1.8" evidence="1"/>
<dbReference type="InterPro" id="IPR001179">
    <property type="entry name" value="PPIase_FKBP_dom"/>
</dbReference>
<dbReference type="Proteomes" id="UP001057375">
    <property type="component" value="Unassembled WGS sequence"/>
</dbReference>
<keyword evidence="5" id="KW-1185">Reference proteome</keyword>
<evidence type="ECO:0000313" key="5">
    <source>
        <dbReference type="Proteomes" id="UP001057375"/>
    </source>
</evidence>
<evidence type="ECO:0000256" key="1">
    <source>
        <dbReference type="PROSITE-ProRule" id="PRU00277"/>
    </source>
</evidence>
<proteinExistence type="predicted"/>
<dbReference type="Pfam" id="PF00254">
    <property type="entry name" value="FKBP_C"/>
    <property type="match status" value="1"/>
</dbReference>
<dbReference type="PROSITE" id="PS50059">
    <property type="entry name" value="FKBP_PPIASE"/>
    <property type="match status" value="1"/>
</dbReference>
<dbReference type="InterPro" id="IPR046357">
    <property type="entry name" value="PPIase_dom_sf"/>
</dbReference>
<dbReference type="SUPFAM" id="SSF54534">
    <property type="entry name" value="FKBP-like"/>
    <property type="match status" value="1"/>
</dbReference>
<protein>
    <recommendedName>
        <fullName evidence="1">peptidylprolyl isomerase</fullName>
        <ecNumber evidence="1">5.2.1.8</ecNumber>
    </recommendedName>
</protein>
<dbReference type="Gene3D" id="3.10.50.40">
    <property type="match status" value="1"/>
</dbReference>
<organism evidence="3 5">
    <name type="scientific">Aduncisulcus paluster</name>
    <dbReference type="NCBI Taxonomy" id="2918883"/>
    <lineage>
        <taxon>Eukaryota</taxon>
        <taxon>Metamonada</taxon>
        <taxon>Carpediemonas-like organisms</taxon>
        <taxon>Aduncisulcus</taxon>
    </lineage>
</organism>
<feature type="domain" description="PPIase FKBP-type" evidence="2">
    <location>
        <begin position="62"/>
        <end position="121"/>
    </location>
</feature>
<comment type="catalytic activity">
    <reaction evidence="1">
        <text>[protein]-peptidylproline (omega=180) = [protein]-peptidylproline (omega=0)</text>
        <dbReference type="Rhea" id="RHEA:16237"/>
        <dbReference type="Rhea" id="RHEA-COMP:10747"/>
        <dbReference type="Rhea" id="RHEA-COMP:10748"/>
        <dbReference type="ChEBI" id="CHEBI:83833"/>
        <dbReference type="ChEBI" id="CHEBI:83834"/>
        <dbReference type="EC" id="5.2.1.8"/>
    </reaction>
</comment>
<comment type="caution">
    <text evidence="3">The sequence shown here is derived from an EMBL/GenBank/DDBJ whole genome shotgun (WGS) entry which is preliminary data.</text>
</comment>
<keyword evidence="1" id="KW-0413">Isomerase</keyword>
<evidence type="ECO:0000313" key="4">
    <source>
        <dbReference type="EMBL" id="GKT27926.1"/>
    </source>
</evidence>
<reference evidence="3" key="1">
    <citation type="submission" date="2022-03" db="EMBL/GenBank/DDBJ databases">
        <title>Draft genome sequence of Aduncisulcus paluster, a free-living microaerophilic Fornicata.</title>
        <authorList>
            <person name="Yuyama I."/>
            <person name="Kume K."/>
            <person name="Tamura T."/>
            <person name="Inagaki Y."/>
            <person name="Hashimoto T."/>
        </authorList>
    </citation>
    <scope>NUCLEOTIDE SEQUENCE</scope>
    <source>
        <strain evidence="3">NY0171</strain>
    </source>
</reference>
<sequence>MEHDISSSPTPTPTPMPDPDHPILSFALFHPRLTTWQSWKVISLVLNPLQLQFQLQLYIQCQFLIISGWDEAFLTLSVGERATIVIKSILIMVMVPMSQAVELAIPPDSTLIFDVELLGIKK</sequence>
<evidence type="ECO:0000259" key="2">
    <source>
        <dbReference type="PROSITE" id="PS50059"/>
    </source>
</evidence>
<name>A0ABQ5JZS0_9EUKA</name>
<gene>
    <name evidence="4" type="ORF">ADUPG1_000289</name>
    <name evidence="3" type="ORF">ADUPG1_012539</name>
</gene>
<accession>A0ABQ5JZS0</accession>
<keyword evidence="1" id="KW-0697">Rotamase</keyword>
<dbReference type="EMBL" id="BQXS01012486">
    <property type="protein sequence ID" value="GKT23793.1"/>
    <property type="molecule type" value="Genomic_DNA"/>
</dbReference>